<dbReference type="EMBL" id="KT696226">
    <property type="protein sequence ID" value="AML26362.1"/>
    <property type="molecule type" value="Genomic_DNA"/>
</dbReference>
<feature type="transmembrane region" description="Helical" evidence="17">
    <location>
        <begin position="375"/>
        <end position="398"/>
    </location>
</feature>
<evidence type="ECO:0000256" key="2">
    <source>
        <dbReference type="ARBA" id="ARBA00004448"/>
    </source>
</evidence>
<keyword evidence="11 17" id="KW-1133">Transmembrane helix</keyword>
<feature type="transmembrane region" description="Helical" evidence="17">
    <location>
        <begin position="452"/>
        <end position="472"/>
    </location>
</feature>
<evidence type="ECO:0000256" key="17">
    <source>
        <dbReference type="RuleBase" id="RU003404"/>
    </source>
</evidence>
<comment type="catalytic activity">
    <reaction evidence="16 17">
        <text>a ubiquinone + NADH + 5 H(+)(in) = a ubiquinol + NAD(+) + 4 H(+)(out)</text>
        <dbReference type="Rhea" id="RHEA:29091"/>
        <dbReference type="Rhea" id="RHEA-COMP:9565"/>
        <dbReference type="Rhea" id="RHEA-COMP:9566"/>
        <dbReference type="ChEBI" id="CHEBI:15378"/>
        <dbReference type="ChEBI" id="CHEBI:16389"/>
        <dbReference type="ChEBI" id="CHEBI:17976"/>
        <dbReference type="ChEBI" id="CHEBI:57540"/>
        <dbReference type="ChEBI" id="CHEBI:57945"/>
        <dbReference type="EC" id="7.1.1.2"/>
    </reaction>
</comment>
<keyword evidence="8" id="KW-0999">Mitochondrion inner membrane</keyword>
<reference evidence="21" key="1">
    <citation type="submission" date="2015-09" db="EMBL/GenBank/DDBJ databases">
        <title>Capturing the unknown biodiversity of arthropods in tropical forests using metagenomics.</title>
        <authorList>
            <person name="Andujar C."/>
            <person name="Creedy T.J."/>
            <person name="Garner B."/>
            <person name="Canty R."/>
            <person name="Warner H.B."/>
            <person name="Lipecki J."/>
            <person name="Crampton-Platt A."/>
            <person name="Gabrielli M."/>
            <person name="Croydon-Veleslavov I.A."/>
            <person name="Lim J.L."/>
            <person name="Linard B."/>
            <person name="Vogler A."/>
        </authorList>
    </citation>
    <scope>NUCLEOTIDE SEQUENCE</scope>
</reference>
<feature type="transmembrane region" description="Helical" evidence="17">
    <location>
        <begin position="556"/>
        <end position="574"/>
    </location>
</feature>
<dbReference type="Pfam" id="PF00662">
    <property type="entry name" value="Proton_antipo_N"/>
    <property type="match status" value="1"/>
</dbReference>
<feature type="domain" description="NADH-Ubiquinone oxidoreductase (complex I) chain 5 N-terminal" evidence="19">
    <location>
        <begin position="40"/>
        <end position="88"/>
    </location>
</feature>
<geneLocation type="mitochondrion" evidence="21"/>
<name>A0A126TFK8_9CUCU</name>
<dbReference type="GO" id="GO:0003954">
    <property type="term" value="F:NADH dehydrogenase activity"/>
    <property type="evidence" value="ECO:0007669"/>
    <property type="project" value="TreeGrafter"/>
</dbReference>
<keyword evidence="7 17" id="KW-0812">Transmembrane</keyword>
<feature type="transmembrane region" description="Helical" evidence="17">
    <location>
        <begin position="242"/>
        <end position="263"/>
    </location>
</feature>
<comment type="function">
    <text evidence="1">Core subunit of the mitochondrial membrane respiratory chain NADH dehydrogenase (Complex I) that is believed to belong to the minimal assembly required for catalysis. Complex I functions in the transfer of electrons from NADH to the respiratory chain. The immediate electron acceptor for the enzyme is believed to be ubiquinone.</text>
</comment>
<evidence type="ECO:0000256" key="3">
    <source>
        <dbReference type="ARBA" id="ARBA00012944"/>
    </source>
</evidence>
<comment type="subcellular location">
    <subcellularLocation>
        <location evidence="2">Mitochondrion inner membrane</location>
        <topology evidence="2">Multi-pass membrane protein</topology>
    </subcellularLocation>
</comment>
<dbReference type="InterPro" id="IPR010934">
    <property type="entry name" value="NADH_DH_su5_C"/>
</dbReference>
<evidence type="ECO:0000259" key="20">
    <source>
        <dbReference type="Pfam" id="PF06455"/>
    </source>
</evidence>
<keyword evidence="9" id="KW-1278">Translocase</keyword>
<dbReference type="Pfam" id="PF06455">
    <property type="entry name" value="NADH5_C"/>
    <property type="match status" value="1"/>
</dbReference>
<evidence type="ECO:0000256" key="13">
    <source>
        <dbReference type="ARBA" id="ARBA00023075"/>
    </source>
</evidence>
<evidence type="ECO:0000256" key="11">
    <source>
        <dbReference type="ARBA" id="ARBA00022989"/>
    </source>
</evidence>
<feature type="domain" description="NADH:quinone oxidoreductase/Mrp antiporter transmembrane" evidence="18">
    <location>
        <begin position="105"/>
        <end position="387"/>
    </location>
</feature>
<sequence length="580" mass="67010">MISICLIYSFLLMFLSLSMFILSLNFMVLDKSIMLEYIFIQLNSSNISMLVLFDWMSLLFMSFVLFISSMVIYYSIDYMEGDLNLNRFILLVIMFVMSMMMMIISPNLISILLGWDGLGLVSYCLVIYYQNVKSFNAGMLTALTNRIGDVMLLMSIAWMLNYGSWSFIYYLDYFKNDNIMSLITWMVIIAAMTKSAQIPFSSWLPAAMAAPTPVSSLVHSSTLVTAGVYLLIRFNFVFNESMMYFLVFIASLTMFMSGLGANFEFDLKKIIALSTLSQLGLMMSILALGEFKLAFFHLLTHALFKALLFMCAGNIIHNLNNNQDIRYMGNLVTTMPLTCTFFNICNFSLCGLPFLSGFYSKDMILEVMSMQYLSIFIYLIFYLSVGLTVCYSFRLSYYTLTGNMNYLSMNCIFEFKNKMLQGMMGLIFLVLIMGSTLSWMMFSVPYFICLPLVLKLMALLMIMMGALLGYQLSKFKIYYINKSLKLYMISMFLSSMWNMPILSTFGVNLVPLKLGSLYVKNFDQGWYEYYGSKNLFLKISNLMKIYQYMSMNYIKIYIMLIMIWLIFLVFNVYLNSLYSA</sequence>
<feature type="transmembrane region" description="Helical" evidence="17">
    <location>
        <begin position="270"/>
        <end position="288"/>
    </location>
</feature>
<gene>
    <name evidence="21" type="primary">ND5</name>
</gene>
<evidence type="ECO:0000256" key="14">
    <source>
        <dbReference type="ARBA" id="ARBA00023128"/>
    </source>
</evidence>
<evidence type="ECO:0000256" key="7">
    <source>
        <dbReference type="ARBA" id="ARBA00022692"/>
    </source>
</evidence>
<feature type="transmembrane region" description="Helical" evidence="17">
    <location>
        <begin position="328"/>
        <end position="355"/>
    </location>
</feature>
<feature type="transmembrane region" description="Helical" evidence="17">
    <location>
        <begin position="182"/>
        <end position="204"/>
    </location>
</feature>
<dbReference type="PRINTS" id="PR01434">
    <property type="entry name" value="NADHDHGNASE5"/>
</dbReference>
<feature type="transmembrane region" description="Helical" evidence="17">
    <location>
        <begin position="49"/>
        <end position="76"/>
    </location>
</feature>
<dbReference type="Pfam" id="PF00361">
    <property type="entry name" value="Proton_antipo_M"/>
    <property type="match status" value="1"/>
</dbReference>
<accession>A0A126TFK8</accession>
<proteinExistence type="inferred from homology"/>
<evidence type="ECO:0000256" key="5">
    <source>
        <dbReference type="ARBA" id="ARBA00022448"/>
    </source>
</evidence>
<feature type="transmembrane region" description="Helical" evidence="17">
    <location>
        <begin position="111"/>
        <end position="129"/>
    </location>
</feature>
<evidence type="ECO:0000256" key="12">
    <source>
        <dbReference type="ARBA" id="ARBA00023027"/>
    </source>
</evidence>
<feature type="transmembrane region" description="Helical" evidence="17">
    <location>
        <begin position="150"/>
        <end position="170"/>
    </location>
</feature>
<dbReference type="GO" id="GO:0005743">
    <property type="term" value="C:mitochondrial inner membrane"/>
    <property type="evidence" value="ECO:0007669"/>
    <property type="project" value="UniProtKB-SubCell"/>
</dbReference>
<comment type="function">
    <text evidence="17">Core subunit of the mitochondrial membrane respiratory chain NADH dehydrogenase (Complex I) which catalyzes electron transfer from NADH through the respiratory chain, using ubiquinone as an electron acceptor. Essential for the catalytic activity and assembly of complex I.</text>
</comment>
<keyword evidence="15 17" id="KW-0472">Membrane</keyword>
<feature type="transmembrane region" description="Helical" evidence="17">
    <location>
        <begin position="216"/>
        <end position="236"/>
    </location>
</feature>
<keyword evidence="13 17" id="KW-0830">Ubiquinone</keyword>
<feature type="transmembrane region" description="Helical" evidence="17">
    <location>
        <begin position="294"/>
        <end position="316"/>
    </location>
</feature>
<feature type="transmembrane region" description="Helical" evidence="17">
    <location>
        <begin position="484"/>
        <end position="507"/>
    </location>
</feature>
<evidence type="ECO:0000256" key="16">
    <source>
        <dbReference type="ARBA" id="ARBA00049551"/>
    </source>
</evidence>
<feature type="transmembrane region" description="Helical" evidence="17">
    <location>
        <begin position="419"/>
        <end position="440"/>
    </location>
</feature>
<dbReference type="GO" id="GO:0042773">
    <property type="term" value="P:ATP synthesis coupled electron transport"/>
    <property type="evidence" value="ECO:0007669"/>
    <property type="project" value="InterPro"/>
</dbReference>
<dbReference type="PANTHER" id="PTHR42829:SF2">
    <property type="entry name" value="NADH-UBIQUINONE OXIDOREDUCTASE CHAIN 5"/>
    <property type="match status" value="1"/>
</dbReference>
<dbReference type="InterPro" id="IPR001750">
    <property type="entry name" value="ND/Mrp_TM"/>
</dbReference>
<evidence type="ECO:0000259" key="18">
    <source>
        <dbReference type="Pfam" id="PF00361"/>
    </source>
</evidence>
<evidence type="ECO:0000256" key="4">
    <source>
        <dbReference type="ARBA" id="ARBA00021096"/>
    </source>
</evidence>
<dbReference type="GO" id="GO:0015990">
    <property type="term" value="P:electron transport coupled proton transport"/>
    <property type="evidence" value="ECO:0007669"/>
    <property type="project" value="TreeGrafter"/>
</dbReference>
<feature type="transmembrane region" description="Helical" evidence="17">
    <location>
        <begin position="7"/>
        <end position="29"/>
    </location>
</feature>
<dbReference type="AlphaFoldDB" id="A0A126TFK8"/>
<organism evidence="21">
    <name type="scientific">Erotylidae sp. BMNH 1274391</name>
    <dbReference type="NCBI Taxonomy" id="1796503"/>
    <lineage>
        <taxon>Eukaryota</taxon>
        <taxon>Metazoa</taxon>
        <taxon>Ecdysozoa</taxon>
        <taxon>Arthropoda</taxon>
        <taxon>Hexapoda</taxon>
        <taxon>Insecta</taxon>
        <taxon>Pterygota</taxon>
        <taxon>Neoptera</taxon>
        <taxon>Endopterygota</taxon>
        <taxon>Coleoptera</taxon>
        <taxon>Polyphaga</taxon>
        <taxon>Cucujiformia</taxon>
        <taxon>Erotylidae</taxon>
    </lineage>
</organism>
<dbReference type="InterPro" id="IPR003945">
    <property type="entry name" value="NU5C-like"/>
</dbReference>
<evidence type="ECO:0000256" key="6">
    <source>
        <dbReference type="ARBA" id="ARBA00022660"/>
    </source>
</evidence>
<keyword evidence="10" id="KW-0249">Electron transport</keyword>
<comment type="similarity">
    <text evidence="17">Belongs to the complex I subunit 5 family.</text>
</comment>
<feature type="transmembrane region" description="Helical" evidence="17">
    <location>
        <begin position="88"/>
        <end position="105"/>
    </location>
</feature>
<feature type="domain" description="NADH dehydrogenase subunit 5 C-terminal" evidence="20">
    <location>
        <begin position="391"/>
        <end position="570"/>
    </location>
</feature>
<evidence type="ECO:0000313" key="21">
    <source>
        <dbReference type="EMBL" id="AML26362.1"/>
    </source>
</evidence>
<evidence type="ECO:0000259" key="19">
    <source>
        <dbReference type="Pfam" id="PF00662"/>
    </source>
</evidence>
<keyword evidence="14 17" id="KW-0496">Mitochondrion</keyword>
<evidence type="ECO:0000256" key="10">
    <source>
        <dbReference type="ARBA" id="ARBA00022982"/>
    </source>
</evidence>
<keyword evidence="5 17" id="KW-0813">Transport</keyword>
<evidence type="ECO:0000256" key="15">
    <source>
        <dbReference type="ARBA" id="ARBA00023136"/>
    </source>
</evidence>
<evidence type="ECO:0000256" key="9">
    <source>
        <dbReference type="ARBA" id="ARBA00022967"/>
    </source>
</evidence>
<protein>
    <recommendedName>
        <fullName evidence="4 17">NADH-ubiquinone oxidoreductase chain 5</fullName>
        <ecNumber evidence="3 17">7.1.1.2</ecNumber>
    </recommendedName>
</protein>
<dbReference type="PANTHER" id="PTHR42829">
    <property type="entry name" value="NADH-UBIQUINONE OXIDOREDUCTASE CHAIN 5"/>
    <property type="match status" value="1"/>
</dbReference>
<keyword evidence="12 17" id="KW-0520">NAD</keyword>
<evidence type="ECO:0000256" key="1">
    <source>
        <dbReference type="ARBA" id="ARBA00003257"/>
    </source>
</evidence>
<dbReference type="EC" id="7.1.1.2" evidence="3 17"/>
<dbReference type="GO" id="GO:0008137">
    <property type="term" value="F:NADH dehydrogenase (ubiquinone) activity"/>
    <property type="evidence" value="ECO:0007669"/>
    <property type="project" value="UniProtKB-EC"/>
</dbReference>
<dbReference type="InterPro" id="IPR001516">
    <property type="entry name" value="Proton_antipo_N"/>
</dbReference>
<keyword evidence="6" id="KW-0679">Respiratory chain</keyword>
<evidence type="ECO:0000256" key="8">
    <source>
        <dbReference type="ARBA" id="ARBA00022792"/>
    </source>
</evidence>